<feature type="domain" description="N-acetyltransferase ESCO acetyl-transferase" evidence="11">
    <location>
        <begin position="199"/>
        <end position="259"/>
    </location>
</feature>
<dbReference type="Pfam" id="PF13880">
    <property type="entry name" value="Acetyltransf_13"/>
    <property type="match status" value="1"/>
</dbReference>
<keyword evidence="6" id="KW-0862">Zinc</keyword>
<reference evidence="12 13" key="1">
    <citation type="submission" date="2016-04" db="EMBL/GenBank/DDBJ databases">
        <title>The genome of Intoshia linei affirms orthonectids as highly simplified spiralians.</title>
        <authorList>
            <person name="Mikhailov K.V."/>
            <person name="Slusarev G.S."/>
            <person name="Nikitin M.A."/>
            <person name="Logacheva M.D."/>
            <person name="Penin A."/>
            <person name="Aleoshin V."/>
            <person name="Panchin Y.V."/>
        </authorList>
    </citation>
    <scope>NUCLEOTIDE SEQUENCE [LARGE SCALE GENOMIC DNA]</scope>
    <source>
        <strain evidence="12">Intl2013</strain>
        <tissue evidence="12">Whole animal</tissue>
    </source>
</reference>
<dbReference type="EMBL" id="LWCA01000182">
    <property type="protein sequence ID" value="OAF70162.1"/>
    <property type="molecule type" value="Genomic_DNA"/>
</dbReference>
<gene>
    <name evidence="12" type="ORF">A3Q56_02100</name>
</gene>
<comment type="similarity">
    <text evidence="2">Belongs to the acetyltransferase family. ECO subfamily.</text>
</comment>
<evidence type="ECO:0000256" key="6">
    <source>
        <dbReference type="ARBA" id="ARBA00022833"/>
    </source>
</evidence>
<evidence type="ECO:0000256" key="5">
    <source>
        <dbReference type="ARBA" id="ARBA00022771"/>
    </source>
</evidence>
<dbReference type="GO" id="GO:0005634">
    <property type="term" value="C:nucleus"/>
    <property type="evidence" value="ECO:0007669"/>
    <property type="project" value="UniProtKB-SubCell"/>
</dbReference>
<sequence>MSLKLNQIDKYFKRINVKNRNNREKSKPTSKTRISKYLNSSQMLIDVGQRDIRPSKCDECDMVFVQADPIDRMIHKRIHDDMNMEFYLNIPKDFRRDFMKEQNIEIIIYNNKNLKKTNCESGIDVAISKQLSLMRVKFDDIFGLKNYNSASRRKSIVTFLSIKKYCSSETKFEVIGFCDVEKAVCSSYFKPHEKNILIPAKCSIKRIWTKPQYRRCGIASKTIDKLRESYNYNFVLDKNLVCWTQVTDDVIPFAEHYFHCVSIKANFN</sequence>
<dbReference type="GO" id="GO:0061733">
    <property type="term" value="F:protein-lysine-acetyltransferase activity"/>
    <property type="evidence" value="ECO:0007669"/>
    <property type="project" value="TreeGrafter"/>
</dbReference>
<accession>A0A177B923</accession>
<evidence type="ECO:0000313" key="12">
    <source>
        <dbReference type="EMBL" id="OAF70162.1"/>
    </source>
</evidence>
<evidence type="ECO:0000256" key="8">
    <source>
        <dbReference type="ARBA" id="ARBA00023306"/>
    </source>
</evidence>
<keyword evidence="8" id="KW-0131">Cell cycle</keyword>
<evidence type="ECO:0000256" key="3">
    <source>
        <dbReference type="ARBA" id="ARBA00022679"/>
    </source>
</evidence>
<dbReference type="Pfam" id="PF13878">
    <property type="entry name" value="zf-C2H2_3"/>
    <property type="match status" value="1"/>
</dbReference>
<dbReference type="OrthoDB" id="428854at2759"/>
<proteinExistence type="inferred from homology"/>
<dbReference type="PANTHER" id="PTHR45884">
    <property type="entry name" value="N-ACETYLTRANSFERASE ECO"/>
    <property type="match status" value="1"/>
</dbReference>
<evidence type="ECO:0000256" key="7">
    <source>
        <dbReference type="ARBA" id="ARBA00023242"/>
    </source>
</evidence>
<dbReference type="GO" id="GO:0000785">
    <property type="term" value="C:chromatin"/>
    <property type="evidence" value="ECO:0007669"/>
    <property type="project" value="TreeGrafter"/>
</dbReference>
<evidence type="ECO:0000259" key="11">
    <source>
        <dbReference type="Pfam" id="PF13880"/>
    </source>
</evidence>
<keyword evidence="5" id="KW-0863">Zinc-finger</keyword>
<name>A0A177B923_9BILA</name>
<keyword evidence="9" id="KW-0012">Acyltransferase</keyword>
<dbReference type="GO" id="GO:0007064">
    <property type="term" value="P:mitotic sister chromatid cohesion"/>
    <property type="evidence" value="ECO:0007669"/>
    <property type="project" value="TreeGrafter"/>
</dbReference>
<evidence type="ECO:0000259" key="10">
    <source>
        <dbReference type="Pfam" id="PF13878"/>
    </source>
</evidence>
<dbReference type="Proteomes" id="UP000078046">
    <property type="component" value="Unassembled WGS sequence"/>
</dbReference>
<dbReference type="Gene3D" id="3.40.630.30">
    <property type="match status" value="1"/>
</dbReference>
<evidence type="ECO:0000256" key="4">
    <source>
        <dbReference type="ARBA" id="ARBA00022723"/>
    </source>
</evidence>
<comment type="subcellular location">
    <subcellularLocation>
        <location evidence="1">Nucleus</location>
    </subcellularLocation>
</comment>
<feature type="domain" description="N-acetyltransferase ESCO zinc-finger" evidence="10">
    <location>
        <begin position="42"/>
        <end position="80"/>
    </location>
</feature>
<evidence type="ECO:0000256" key="2">
    <source>
        <dbReference type="ARBA" id="ARBA00005816"/>
    </source>
</evidence>
<keyword evidence="4" id="KW-0479">Metal-binding</keyword>
<dbReference type="InterPro" id="IPR028005">
    <property type="entry name" value="AcTrfase_ESCO_Znf_dom"/>
</dbReference>
<evidence type="ECO:0000256" key="9">
    <source>
        <dbReference type="ARBA" id="ARBA00023315"/>
    </source>
</evidence>
<comment type="caution">
    <text evidence="12">The sequence shown here is derived from an EMBL/GenBank/DDBJ whole genome shotgun (WGS) entry which is preliminary data.</text>
</comment>
<dbReference type="PANTHER" id="PTHR45884:SF2">
    <property type="entry name" value="N-ACETYLTRANSFERASE ECO"/>
    <property type="match status" value="1"/>
</dbReference>
<evidence type="ECO:0000313" key="13">
    <source>
        <dbReference type="Proteomes" id="UP000078046"/>
    </source>
</evidence>
<keyword evidence="13" id="KW-1185">Reference proteome</keyword>
<keyword evidence="3" id="KW-0808">Transferase</keyword>
<dbReference type="GO" id="GO:0008270">
    <property type="term" value="F:zinc ion binding"/>
    <property type="evidence" value="ECO:0007669"/>
    <property type="project" value="UniProtKB-KW"/>
</dbReference>
<keyword evidence="7" id="KW-0539">Nucleus</keyword>
<evidence type="ECO:0000256" key="1">
    <source>
        <dbReference type="ARBA" id="ARBA00004123"/>
    </source>
</evidence>
<protein>
    <submittedName>
        <fullName evidence="12">Uncharacterized protein</fullName>
    </submittedName>
</protein>
<dbReference type="AlphaFoldDB" id="A0A177B923"/>
<organism evidence="12 13">
    <name type="scientific">Intoshia linei</name>
    <dbReference type="NCBI Taxonomy" id="1819745"/>
    <lineage>
        <taxon>Eukaryota</taxon>
        <taxon>Metazoa</taxon>
        <taxon>Spiralia</taxon>
        <taxon>Lophotrochozoa</taxon>
        <taxon>Mesozoa</taxon>
        <taxon>Orthonectida</taxon>
        <taxon>Rhopaluridae</taxon>
        <taxon>Intoshia</taxon>
    </lineage>
</organism>
<dbReference type="InterPro" id="IPR028009">
    <property type="entry name" value="ESCO_Acetyltransf_dom"/>
</dbReference>